<comment type="caution">
    <text evidence="3">The sequence shown here is derived from an EMBL/GenBank/DDBJ whole genome shotgun (WGS) entry which is preliminary data.</text>
</comment>
<protein>
    <recommendedName>
        <fullName evidence="2">Small acidic protein-like domain-containing protein</fullName>
    </recommendedName>
</protein>
<dbReference type="Proteomes" id="UP000701853">
    <property type="component" value="Chromosome 9"/>
</dbReference>
<feature type="region of interest" description="Disordered" evidence="1">
    <location>
        <begin position="697"/>
        <end position="799"/>
    </location>
</feature>
<gene>
    <name evidence="3" type="ORF">CXB51_023339</name>
</gene>
<proteinExistence type="predicted"/>
<dbReference type="PANTHER" id="PTHR22426">
    <property type="entry name" value="ARGININE_SERINE-RICH COILED-COIL PROTEIN 2"/>
    <property type="match status" value="1"/>
</dbReference>
<feature type="domain" description="Small acidic protein-like" evidence="2">
    <location>
        <begin position="892"/>
        <end position="956"/>
    </location>
</feature>
<feature type="compositionally biased region" description="Basic and acidic residues" evidence="1">
    <location>
        <begin position="575"/>
        <end position="608"/>
    </location>
</feature>
<dbReference type="AlphaFoldDB" id="A0A8J5YEQ3"/>
<reference evidence="3 4" key="1">
    <citation type="journal article" date="2021" name="bioRxiv">
        <title>The Gossypium anomalum genome as a resource for cotton improvement and evolutionary analysis of hybrid incompatibility.</title>
        <authorList>
            <person name="Grover C.E."/>
            <person name="Yuan D."/>
            <person name="Arick M.A."/>
            <person name="Miller E.R."/>
            <person name="Hu G."/>
            <person name="Peterson D.G."/>
            <person name="Wendel J.F."/>
            <person name="Udall J.A."/>
        </authorList>
    </citation>
    <scope>NUCLEOTIDE SEQUENCE [LARGE SCALE GENOMIC DNA]</scope>
    <source>
        <strain evidence="3">JFW-Udall</strain>
        <tissue evidence="3">Leaf</tissue>
    </source>
</reference>
<feature type="compositionally biased region" description="Basic and acidic residues" evidence="1">
    <location>
        <begin position="625"/>
        <end position="658"/>
    </location>
</feature>
<dbReference type="Pfam" id="PF15477">
    <property type="entry name" value="SMAP"/>
    <property type="match status" value="1"/>
</dbReference>
<organism evidence="3 4">
    <name type="scientific">Gossypium anomalum</name>
    <dbReference type="NCBI Taxonomy" id="47600"/>
    <lineage>
        <taxon>Eukaryota</taxon>
        <taxon>Viridiplantae</taxon>
        <taxon>Streptophyta</taxon>
        <taxon>Embryophyta</taxon>
        <taxon>Tracheophyta</taxon>
        <taxon>Spermatophyta</taxon>
        <taxon>Magnoliopsida</taxon>
        <taxon>eudicotyledons</taxon>
        <taxon>Gunneridae</taxon>
        <taxon>Pentapetalae</taxon>
        <taxon>rosids</taxon>
        <taxon>malvids</taxon>
        <taxon>Malvales</taxon>
        <taxon>Malvaceae</taxon>
        <taxon>Malvoideae</taxon>
        <taxon>Gossypium</taxon>
    </lineage>
</organism>
<sequence>MERWFRMRVSETMDNYLMLPFIIGKNKARAFQHIFVRFSNRINSWLKRLLSYSGKEIFIKAVLQSFSTYVLLIFRVPKGMIDNMISRMRSFLWASKSKGRAWAIIAWDALCMPKGMGGIRFKDIRLFNIALLGRQVWYLINHRDTICLQVLSAKYFMDGEVFHLKEDGERVHELYGEGMVEHICELPIIPNGPPNVIVWFHNRKGIYTTKSAYSWLILKQIGFDPYQIFWSVIWKLRSLPKISIFAWRVGHESVDRRCLRSSARDETTIHVIKDCLKVRAILSLSGIDGRLLDFDYERVHNLINEKMIPKTHCTQHWEKPPNGFTKVNIDPAVVDNMIGFGVIMQDCDGFVLGNIGKVIFESDSASIVNWVWNFKEDIFIFGYRVKETIVILDIFSKSVVRWIGRSKNNVADHLYFHLDFASHARLNVVQTPSLYQFKGKSVSWTPIYRLRLIVLMQKQRFVSLLLTHLTDNIGVVLQSAGYLHLKVGLKLEGCFLVDFGLGLMSILGSKGSSPQRDRSISPIVSRDDLEKSADTRLGRDGRELDRDSRGNRYSRNGDSYRYSDRQSSGSSHGYSRHDKRADEDSKYDRFSSRSDRESRISNHSDHPRQASGLNRLKDYSQNAEKYSRDRYDGSGHRSRDKGKESPFLERYKDKDSSFDRVGSGRRHGNSLSEEMDRDRRRWDRDGRDEKVDYHRSWRDKKADHTSYEESRGHWNDSSSVRERDNDKRCSKDGYRSGHEDIDGLKPSKKERMKYDEGEVNVEKKDRYGRVGKEQFEDKSISDSKNQESPAKKSKLFSLGKGSDYCKDGDEKLSSLEQAEETVERVTMGQVHSSNVDITNDLNAAKVAAMKAAELVNRNLIGAGHSNMTTEQKKKLLWGSKKSTPAEEAGHRWDTALFGDRERQEKFNKLMGVKGDVKVEHKADNQDAEKQRELQLDLEKQYTAGLRRRDGRTVGLGL</sequence>
<dbReference type="InterPro" id="IPR028124">
    <property type="entry name" value="SMAP_dom"/>
</dbReference>
<accession>A0A8J5YEQ3</accession>
<name>A0A8J5YEQ3_9ROSI</name>
<feature type="region of interest" description="Disordered" evidence="1">
    <location>
        <begin position="531"/>
        <end position="681"/>
    </location>
</feature>
<feature type="compositionally biased region" description="Basic and acidic residues" evidence="1">
    <location>
        <begin position="531"/>
        <end position="550"/>
    </location>
</feature>
<dbReference type="OrthoDB" id="1928974at2759"/>
<keyword evidence="4" id="KW-1185">Reference proteome</keyword>
<evidence type="ECO:0000313" key="3">
    <source>
        <dbReference type="EMBL" id="KAG8483674.1"/>
    </source>
</evidence>
<dbReference type="PANTHER" id="PTHR22426:SF2">
    <property type="entry name" value="ARGININE_SERINE-RICH COILED-COIL PROTEIN 2"/>
    <property type="match status" value="1"/>
</dbReference>
<evidence type="ECO:0000256" key="1">
    <source>
        <dbReference type="SAM" id="MobiDB-lite"/>
    </source>
</evidence>
<dbReference type="EMBL" id="JAHUZN010000009">
    <property type="protein sequence ID" value="KAG8483674.1"/>
    <property type="molecule type" value="Genomic_DNA"/>
</dbReference>
<evidence type="ECO:0000259" key="2">
    <source>
        <dbReference type="Pfam" id="PF15477"/>
    </source>
</evidence>
<feature type="compositionally biased region" description="Basic and acidic residues" evidence="1">
    <location>
        <begin position="697"/>
        <end position="785"/>
    </location>
</feature>
<evidence type="ECO:0000313" key="4">
    <source>
        <dbReference type="Proteomes" id="UP000701853"/>
    </source>
</evidence>